<dbReference type="InterPro" id="IPR004523">
    <property type="entry name" value="Asp-tRNA_synthase_2"/>
</dbReference>
<dbReference type="InterPro" id="IPR002312">
    <property type="entry name" value="Asp/Asn-tRNA-synth_IIb"/>
</dbReference>
<evidence type="ECO:0000256" key="7">
    <source>
        <dbReference type="ARBA" id="ARBA00022840"/>
    </source>
</evidence>
<keyword evidence="9" id="KW-0030">Aminoacyl-tRNA synthetase</keyword>
<dbReference type="GO" id="GO:0006422">
    <property type="term" value="P:aspartyl-tRNA aminoacylation"/>
    <property type="evidence" value="ECO:0007669"/>
    <property type="project" value="InterPro"/>
</dbReference>
<dbReference type="SUPFAM" id="SSF50249">
    <property type="entry name" value="Nucleic acid-binding proteins"/>
    <property type="match status" value="1"/>
</dbReference>
<dbReference type="GO" id="GO:0005829">
    <property type="term" value="C:cytosol"/>
    <property type="evidence" value="ECO:0007669"/>
    <property type="project" value="TreeGrafter"/>
</dbReference>
<evidence type="ECO:0000256" key="8">
    <source>
        <dbReference type="ARBA" id="ARBA00022917"/>
    </source>
</evidence>
<dbReference type="InterPro" id="IPR004364">
    <property type="entry name" value="Aa-tRNA-synt_II"/>
</dbReference>
<dbReference type="Pfam" id="PF00152">
    <property type="entry name" value="tRNA-synt_2"/>
    <property type="match status" value="1"/>
</dbReference>
<evidence type="ECO:0000313" key="16">
    <source>
        <dbReference type="Proteomes" id="UP000028837"/>
    </source>
</evidence>
<dbReference type="InterPro" id="IPR012340">
    <property type="entry name" value="NA-bd_OB-fold"/>
</dbReference>
<dbReference type="GO" id="GO:0017101">
    <property type="term" value="C:aminoacyl-tRNA synthetase multienzyme complex"/>
    <property type="evidence" value="ECO:0007669"/>
    <property type="project" value="TreeGrafter"/>
</dbReference>
<keyword evidence="8" id="KW-0648">Protein biosynthesis</keyword>
<evidence type="ECO:0000256" key="2">
    <source>
        <dbReference type="ARBA" id="ARBA00005312"/>
    </source>
</evidence>
<keyword evidence="4" id="KW-0963">Cytoplasm</keyword>
<dbReference type="GO" id="GO:0005524">
    <property type="term" value="F:ATP binding"/>
    <property type="evidence" value="ECO:0007669"/>
    <property type="project" value="UniProtKB-KW"/>
</dbReference>
<dbReference type="HAMAP" id="MF_02075">
    <property type="entry name" value="Asp_tRNA_synth_type2"/>
    <property type="match status" value="1"/>
</dbReference>
<dbReference type="GO" id="GO:0003723">
    <property type="term" value="F:RNA binding"/>
    <property type="evidence" value="ECO:0007669"/>
    <property type="project" value="TreeGrafter"/>
</dbReference>
<organism evidence="15 16">
    <name type="scientific">Toxoplasma gondii GAB2-2007-GAL-DOM2</name>
    <dbReference type="NCBI Taxonomy" id="1130820"/>
    <lineage>
        <taxon>Eukaryota</taxon>
        <taxon>Sar</taxon>
        <taxon>Alveolata</taxon>
        <taxon>Apicomplexa</taxon>
        <taxon>Conoidasida</taxon>
        <taxon>Coccidia</taxon>
        <taxon>Eucoccidiorida</taxon>
        <taxon>Eimeriorina</taxon>
        <taxon>Sarcocystidae</taxon>
        <taxon>Toxoplasma</taxon>
    </lineage>
</organism>
<sequence length="773" mass="86716">MERDGLCSLCMRFPPFRFAPILFIFSLFLIDTEEVFLPQQRPASRFFLSTSAPFSPLRSSGVSELSSSPPSAPLVPWPSSLSASFLSSGAACRRSPFRSSAFAAAEPGDRCFGRNKENWRMRVLPSSSLCFTSVSPSSARAPVTSRCFSSLPTKALKPSVSFIRVSRFRSSSALLKPRSLPLSSARCSSLAGHSAEVDRRMPSAVSVSSSPTTPSLLRAFSCLSSLPPAMPEETPKREEAAPSVAEVAEAPVSKKAQKKAEKEAAKEAAKAAKREALEAEQRAAQAVMNKQVEDLEKDAFGYLPVIDSRMRTNREWIPVDQLRNHVGKTVWVRGRIQESRGKGSVGFLMLRERQETVQGVLDAKRGNTKDMIKWTMSLPLESVVDLQGTVVEPEVEIQSTSQKGVELLVTKIFCVSKAAQELPFQLRDAMRPEDGSEGGIRVNMDTRLDNRILDLRTPVNQAIFRIQSETLQLFREFLLSRNFVELHSPKLIGGASEGGASCFTLKYFNRDACLAQSPQLYKQMAMCADFERVFEIGPVFRAENSNTHRHLCEFTGLDLEMTFKEHYSEVLDLLDDLFKFIFKGLSERCKKEIDLFHQQHPAEPFTWIEETPRLSFEEGVQMLREAGCPNIPEDLSEFDLSTEQEKMLGRLVKEKYHTDFYMLLQYPLKVRPFYTMPDPHNKMYSNSYDFFMRNEEITSGAQRVHDADLLTQRCLECGVPPSSIQTYIDSFRLGTAPHGGAGIGLERVVMLFLGAKNIRQVSLFPRDPKRLTP</sequence>
<evidence type="ECO:0000256" key="4">
    <source>
        <dbReference type="ARBA" id="ARBA00022490"/>
    </source>
</evidence>
<evidence type="ECO:0000256" key="12">
    <source>
        <dbReference type="SAM" id="Coils"/>
    </source>
</evidence>
<dbReference type="PROSITE" id="PS50862">
    <property type="entry name" value="AA_TRNA_LIGASE_II"/>
    <property type="match status" value="1"/>
</dbReference>
<dbReference type="InterPro" id="IPR006195">
    <property type="entry name" value="aa-tRNA-synth_II"/>
</dbReference>
<evidence type="ECO:0000256" key="11">
    <source>
        <dbReference type="ARBA" id="ARBA00047904"/>
    </source>
</evidence>
<dbReference type="NCBIfam" id="NF003483">
    <property type="entry name" value="PRK05159.1"/>
    <property type="match status" value="1"/>
</dbReference>
<keyword evidence="6" id="KW-0547">Nucleotide-binding</keyword>
<keyword evidence="12" id="KW-0175">Coiled coil</keyword>
<dbReference type="InterPro" id="IPR004365">
    <property type="entry name" value="NA-bd_OB_tRNA"/>
</dbReference>
<feature type="region of interest" description="Disordered" evidence="13">
    <location>
        <begin position="227"/>
        <end position="249"/>
    </location>
</feature>
<dbReference type="InterPro" id="IPR045864">
    <property type="entry name" value="aa-tRNA-synth_II/BPL/LPL"/>
</dbReference>
<protein>
    <recommendedName>
        <fullName evidence="3">aspartate--tRNA ligase</fullName>
        <ecNumber evidence="3">6.1.1.12</ecNumber>
    </recommendedName>
    <alternativeName>
        <fullName evidence="10">Aspartyl-tRNA synthetase</fullName>
    </alternativeName>
</protein>
<evidence type="ECO:0000256" key="3">
    <source>
        <dbReference type="ARBA" id="ARBA00012841"/>
    </source>
</evidence>
<dbReference type="SMR" id="A0A086K984"/>
<dbReference type="NCBIfam" id="TIGR00458">
    <property type="entry name" value="aspS_nondisc"/>
    <property type="match status" value="1"/>
</dbReference>
<dbReference type="Gene3D" id="2.40.50.140">
    <property type="entry name" value="Nucleic acid-binding proteins"/>
    <property type="match status" value="1"/>
</dbReference>
<dbReference type="FunFam" id="3.30.930.10:FF:000013">
    <property type="entry name" value="Aspartate--tRNA ligase, cytoplasmic"/>
    <property type="match status" value="1"/>
</dbReference>
<reference evidence="15 16" key="1">
    <citation type="submission" date="2014-02" db="EMBL/GenBank/DDBJ databases">
        <authorList>
            <person name="Sibley D."/>
            <person name="Venepally P."/>
            <person name="Karamycheva S."/>
            <person name="Hadjithomas M."/>
            <person name="Khan A."/>
            <person name="Brunk B."/>
            <person name="Roos D."/>
            <person name="Caler E."/>
            <person name="Lorenzi H."/>
        </authorList>
    </citation>
    <scope>NUCLEOTIDE SEQUENCE [LARGE SCALE GENOMIC DNA]</scope>
    <source>
        <strain evidence="15 16">GAB2-2007-GAL-DOM2</strain>
    </source>
</reference>
<evidence type="ECO:0000256" key="13">
    <source>
        <dbReference type="SAM" id="MobiDB-lite"/>
    </source>
</evidence>
<comment type="subcellular location">
    <subcellularLocation>
        <location evidence="1">Cytoplasm</location>
    </subcellularLocation>
</comment>
<name>A0A086K984_TOXGO</name>
<dbReference type="GO" id="GO:0004815">
    <property type="term" value="F:aspartate-tRNA ligase activity"/>
    <property type="evidence" value="ECO:0007669"/>
    <property type="project" value="UniProtKB-EC"/>
</dbReference>
<dbReference type="Pfam" id="PF01336">
    <property type="entry name" value="tRNA_anti-codon"/>
    <property type="match status" value="1"/>
</dbReference>
<evidence type="ECO:0000256" key="1">
    <source>
        <dbReference type="ARBA" id="ARBA00004496"/>
    </source>
</evidence>
<dbReference type="CDD" id="cd00776">
    <property type="entry name" value="AsxRS_core"/>
    <property type="match status" value="1"/>
</dbReference>
<dbReference type="OrthoDB" id="372395at2759"/>
<dbReference type="PRINTS" id="PR01042">
    <property type="entry name" value="TRNASYNTHASP"/>
</dbReference>
<proteinExistence type="inferred from homology"/>
<evidence type="ECO:0000256" key="10">
    <source>
        <dbReference type="ARBA" id="ARBA00033155"/>
    </source>
</evidence>
<dbReference type="Proteomes" id="UP000028837">
    <property type="component" value="Unassembled WGS sequence"/>
</dbReference>
<comment type="catalytic activity">
    <reaction evidence="11">
        <text>tRNA(Asp) + L-aspartate + ATP = L-aspartyl-tRNA(Asp) + AMP + diphosphate</text>
        <dbReference type="Rhea" id="RHEA:19649"/>
        <dbReference type="Rhea" id="RHEA-COMP:9660"/>
        <dbReference type="Rhea" id="RHEA-COMP:9678"/>
        <dbReference type="ChEBI" id="CHEBI:29991"/>
        <dbReference type="ChEBI" id="CHEBI:30616"/>
        <dbReference type="ChEBI" id="CHEBI:33019"/>
        <dbReference type="ChEBI" id="CHEBI:78442"/>
        <dbReference type="ChEBI" id="CHEBI:78516"/>
        <dbReference type="ChEBI" id="CHEBI:456215"/>
        <dbReference type="EC" id="6.1.1.12"/>
    </reaction>
</comment>
<dbReference type="AlphaFoldDB" id="A0A086K984"/>
<dbReference type="CDD" id="cd04320">
    <property type="entry name" value="AspRS_cyto_N"/>
    <property type="match status" value="1"/>
</dbReference>
<feature type="coiled-coil region" evidence="12">
    <location>
        <begin position="255"/>
        <end position="289"/>
    </location>
</feature>
<comment type="similarity">
    <text evidence="2">Belongs to the class-II aminoacyl-tRNA synthetase family. Type 2 subfamily.</text>
</comment>
<dbReference type="EC" id="6.1.1.12" evidence="3"/>
<keyword evidence="7" id="KW-0067">ATP-binding</keyword>
<dbReference type="Gene3D" id="3.30.930.10">
    <property type="entry name" value="Bira Bifunctional Protein, Domain 2"/>
    <property type="match status" value="1"/>
</dbReference>
<dbReference type="SUPFAM" id="SSF55681">
    <property type="entry name" value="Class II aaRS and biotin synthetases"/>
    <property type="match status" value="1"/>
</dbReference>
<keyword evidence="5 15" id="KW-0436">Ligase</keyword>
<dbReference type="PANTHER" id="PTHR43450:SF1">
    <property type="entry name" value="ASPARTATE--TRNA LIGASE, CYTOPLASMIC"/>
    <property type="match status" value="1"/>
</dbReference>
<gene>
    <name evidence="15" type="ORF">TGDOM2_202530</name>
</gene>
<feature type="domain" description="Aminoacyl-transfer RNA synthetases class-II family profile" evidence="14">
    <location>
        <begin position="464"/>
        <end position="773"/>
    </location>
</feature>
<evidence type="ECO:0000313" key="15">
    <source>
        <dbReference type="EMBL" id="KFG40952.1"/>
    </source>
</evidence>
<dbReference type="PANTHER" id="PTHR43450">
    <property type="entry name" value="ASPARTYL-TRNA SYNTHETASE"/>
    <property type="match status" value="1"/>
</dbReference>
<dbReference type="VEuPathDB" id="ToxoDB:TGDOM2_202530"/>
<evidence type="ECO:0000256" key="5">
    <source>
        <dbReference type="ARBA" id="ARBA00022598"/>
    </source>
</evidence>
<comment type="caution">
    <text evidence="15">The sequence shown here is derived from an EMBL/GenBank/DDBJ whole genome shotgun (WGS) entry which is preliminary data.</text>
</comment>
<dbReference type="EMBL" id="AHZU02000725">
    <property type="protein sequence ID" value="KFG40952.1"/>
    <property type="molecule type" value="Genomic_DNA"/>
</dbReference>
<accession>A0A086K984</accession>
<evidence type="ECO:0000256" key="6">
    <source>
        <dbReference type="ARBA" id="ARBA00022741"/>
    </source>
</evidence>
<evidence type="ECO:0000256" key="9">
    <source>
        <dbReference type="ARBA" id="ARBA00023146"/>
    </source>
</evidence>
<evidence type="ECO:0000259" key="14">
    <source>
        <dbReference type="PROSITE" id="PS50862"/>
    </source>
</evidence>